<proteinExistence type="predicted"/>
<dbReference type="EMBL" id="CM004393">
    <property type="protein sequence ID" value="OAY45610.1"/>
    <property type="molecule type" value="Genomic_DNA"/>
</dbReference>
<dbReference type="PANTHER" id="PTHR36756:SF1">
    <property type="entry name" value="EXPRESSED PROTEIN"/>
    <property type="match status" value="1"/>
</dbReference>
<reference evidence="3" key="1">
    <citation type="journal article" date="2016" name="Nat. Biotechnol.">
        <title>Sequencing wild and cultivated cassava and related species reveals extensive interspecific hybridization and genetic diversity.</title>
        <authorList>
            <person name="Bredeson J.V."/>
            <person name="Lyons J.B."/>
            <person name="Prochnik S.E."/>
            <person name="Wu G.A."/>
            <person name="Ha C.M."/>
            <person name="Edsinger-Gonzales E."/>
            <person name="Grimwood J."/>
            <person name="Schmutz J."/>
            <person name="Rabbi I.Y."/>
            <person name="Egesi C."/>
            <person name="Nauluvula P."/>
            <person name="Lebot V."/>
            <person name="Ndunguru J."/>
            <person name="Mkamilo G."/>
            <person name="Bart R.S."/>
            <person name="Setter T.L."/>
            <person name="Gleadow R.M."/>
            <person name="Kulakow P."/>
            <person name="Ferguson M.E."/>
            <person name="Rounsley S."/>
            <person name="Rokhsar D.S."/>
        </authorList>
    </citation>
    <scope>NUCLEOTIDE SEQUENCE [LARGE SCALE GENOMIC DNA]</scope>
    <source>
        <strain evidence="3">cv. AM560-2</strain>
    </source>
</reference>
<keyword evidence="3" id="KW-1185">Reference proteome</keyword>
<feature type="region of interest" description="Disordered" evidence="1">
    <location>
        <begin position="111"/>
        <end position="130"/>
    </location>
</feature>
<accession>A0A2C9VJH5</accession>
<evidence type="ECO:0000256" key="1">
    <source>
        <dbReference type="SAM" id="MobiDB-lite"/>
    </source>
</evidence>
<dbReference type="Gramene" id="Manes.07G076000.1.v8.1">
    <property type="protein sequence ID" value="Manes.07G076000.1.v8.1.CDS"/>
    <property type="gene ID" value="Manes.07G076000.v8.1"/>
</dbReference>
<dbReference type="Proteomes" id="UP000091857">
    <property type="component" value="Chromosome 7"/>
</dbReference>
<organism evidence="2 3">
    <name type="scientific">Manihot esculenta</name>
    <name type="common">Cassava</name>
    <name type="synonym">Jatropha manihot</name>
    <dbReference type="NCBI Taxonomy" id="3983"/>
    <lineage>
        <taxon>Eukaryota</taxon>
        <taxon>Viridiplantae</taxon>
        <taxon>Streptophyta</taxon>
        <taxon>Embryophyta</taxon>
        <taxon>Tracheophyta</taxon>
        <taxon>Spermatophyta</taxon>
        <taxon>Magnoliopsida</taxon>
        <taxon>eudicotyledons</taxon>
        <taxon>Gunneridae</taxon>
        <taxon>Pentapetalae</taxon>
        <taxon>rosids</taxon>
        <taxon>fabids</taxon>
        <taxon>Malpighiales</taxon>
        <taxon>Euphorbiaceae</taxon>
        <taxon>Crotonoideae</taxon>
        <taxon>Manihoteae</taxon>
        <taxon>Manihot</taxon>
    </lineage>
</organism>
<dbReference type="PANTHER" id="PTHR36756">
    <property type="entry name" value="EXPRESSED PROTEIN"/>
    <property type="match status" value="1"/>
</dbReference>
<dbReference type="AlphaFoldDB" id="A0A2C9VJH5"/>
<dbReference type="OrthoDB" id="1938010at2759"/>
<protein>
    <submittedName>
        <fullName evidence="2">Uncharacterized protein</fullName>
    </submittedName>
</protein>
<feature type="region of interest" description="Disordered" evidence="1">
    <location>
        <begin position="1"/>
        <end position="90"/>
    </location>
</feature>
<name>A0A2C9VJH5_MANES</name>
<evidence type="ECO:0000313" key="3">
    <source>
        <dbReference type="Proteomes" id="UP000091857"/>
    </source>
</evidence>
<gene>
    <name evidence="2" type="ORF">MANES_07G076000v8</name>
</gene>
<dbReference type="OMA" id="NTEVATC"/>
<dbReference type="STRING" id="3983.A0A2C9VJH5"/>
<comment type="caution">
    <text evidence="2">The sequence shown here is derived from an EMBL/GenBank/DDBJ whole genome shotgun (WGS) entry which is preliminary data.</text>
</comment>
<evidence type="ECO:0000313" key="2">
    <source>
        <dbReference type="EMBL" id="OAY45610.1"/>
    </source>
</evidence>
<sequence>MAEENAEVGRRRRLPTWMVGATASATAAVDDQDRKKTTTGDPEEGNPNLPRNSIPPRTRANTSKRRKAKVATFRNREEVPTHDDDDDDAGLTVEDLVTIAQEYVKVNQYSESKRPLNQKCEPQGQHATITSSSNDLEGPFLAPFNEQQLPSSETTASCSSSMNLTSEQSLIKVSHTGDPAQDMLDLFLGPLLKKPPLEDEKRSGLFSKDTDLVFELRKRSQNDVGEEIVPVTKKKSSLKDKVSMLLD</sequence>